<keyword evidence="3" id="KW-0274">FAD</keyword>
<name>A0ABR1VGW4_9PEZI</name>
<dbReference type="Gene3D" id="3.30.465.10">
    <property type="match status" value="2"/>
</dbReference>
<evidence type="ECO:0000259" key="7">
    <source>
        <dbReference type="PROSITE" id="PS51387"/>
    </source>
</evidence>
<feature type="chain" id="PRO_5045873079" description="FAD-binding PCMH-type domain-containing protein" evidence="6">
    <location>
        <begin position="22"/>
        <end position="659"/>
    </location>
</feature>
<dbReference type="Gene3D" id="3.40.462.20">
    <property type="match status" value="1"/>
</dbReference>
<sequence length="659" mass="70367">MAPLNLFLGVLWPLLMVQAAAAPPSESTVQACREIADALPAGRVAYPLQPAYTLETQRYWSLALRELRPACVVSPRDAEQVSAAVRVLNKHPDVQFTVKSGGHDPNPGHSSIDGGVLVAMREMVGATYDAATGLARVRPAGEWNDVIGDLEPSGVTVVGGRLGIVGSIVGWETVMPNGTIVNIDAKAQPELAVAMKGSGSQFGIITQFTIEAHPIGQVWGGARIYDESKKDALYAALHNFVPGNADDPKAAVIFTDLAITLNGSAAIVFYFHEGAEKPTSGPLMPFLDIPPLVDLAKTQSYAQLLKANGDLGSLSVARFSFRTFTIPYIPTNPGLYAEISAKWRAITSAYLTLLHPTAQCSTDFQPLPAVIGRRSEARGGNAMGLAGADPDRLVLELQCGWINGLDDATLYALARDMTDWLQGRLPEWLAQAGLAADEAYMPLFMNDAAGDQNVTGSYRGHARYKALQESVDPMGMFSTRAGGTSTRIANHVPEVGEPSQPRMVLTAARASKALLRRVEFVCRARSPVDDLPEARASVLGNFISGGRRPGAIPRSVNVRSEALEWKLSHPADGAIAIIATRGHKCRTAGVRERPDEPKELLTGRSSRHPAGCFSSSPPQIGDAVKVGFWGNPWRWGLLLGLPTCHGYHLTTVGGIGGAQ</sequence>
<keyword evidence="6" id="KW-0732">Signal</keyword>
<dbReference type="PANTHER" id="PTHR42973">
    <property type="entry name" value="BINDING OXIDOREDUCTASE, PUTATIVE (AFU_ORTHOLOGUE AFUA_1G17690)-RELATED"/>
    <property type="match status" value="1"/>
</dbReference>
<dbReference type="InterPro" id="IPR016169">
    <property type="entry name" value="FAD-bd_PCMH_sub2"/>
</dbReference>
<feature type="compositionally biased region" description="Basic and acidic residues" evidence="5">
    <location>
        <begin position="589"/>
        <end position="601"/>
    </location>
</feature>
<gene>
    <name evidence="8" type="ORF">PG997_010684</name>
</gene>
<keyword evidence="2" id="KW-0285">Flavoprotein</keyword>
<feature type="signal peptide" evidence="6">
    <location>
        <begin position="1"/>
        <end position="21"/>
    </location>
</feature>
<evidence type="ECO:0000256" key="2">
    <source>
        <dbReference type="ARBA" id="ARBA00022630"/>
    </source>
</evidence>
<evidence type="ECO:0000256" key="1">
    <source>
        <dbReference type="ARBA" id="ARBA00005466"/>
    </source>
</evidence>
<evidence type="ECO:0000313" key="9">
    <source>
        <dbReference type="Proteomes" id="UP001433268"/>
    </source>
</evidence>
<dbReference type="InterPro" id="IPR050416">
    <property type="entry name" value="FAD-linked_Oxidoreductase"/>
</dbReference>
<keyword evidence="9" id="KW-1185">Reference proteome</keyword>
<dbReference type="PROSITE" id="PS51387">
    <property type="entry name" value="FAD_PCMH"/>
    <property type="match status" value="1"/>
</dbReference>
<feature type="domain" description="FAD-binding PCMH-type" evidence="7">
    <location>
        <begin position="65"/>
        <end position="243"/>
    </location>
</feature>
<dbReference type="Proteomes" id="UP001433268">
    <property type="component" value="Unassembled WGS sequence"/>
</dbReference>
<accession>A0ABR1VGW4</accession>
<feature type="region of interest" description="Disordered" evidence="5">
    <location>
        <begin position="589"/>
        <end position="614"/>
    </location>
</feature>
<dbReference type="PANTHER" id="PTHR42973:SF13">
    <property type="entry name" value="FAD-BINDING PCMH-TYPE DOMAIN-CONTAINING PROTEIN"/>
    <property type="match status" value="1"/>
</dbReference>
<comment type="similarity">
    <text evidence="1">Belongs to the oxygen-dependent FAD-linked oxidoreductase family.</text>
</comment>
<comment type="caution">
    <text evidence="8">The sequence shown here is derived from an EMBL/GenBank/DDBJ whole genome shotgun (WGS) entry which is preliminary data.</text>
</comment>
<evidence type="ECO:0000256" key="4">
    <source>
        <dbReference type="ARBA" id="ARBA00023002"/>
    </source>
</evidence>
<dbReference type="EMBL" id="JAQQWN010000008">
    <property type="protein sequence ID" value="KAK8070481.1"/>
    <property type="molecule type" value="Genomic_DNA"/>
</dbReference>
<evidence type="ECO:0000256" key="3">
    <source>
        <dbReference type="ARBA" id="ARBA00022827"/>
    </source>
</evidence>
<dbReference type="SUPFAM" id="SSF56176">
    <property type="entry name" value="FAD-binding/transporter-associated domain-like"/>
    <property type="match status" value="1"/>
</dbReference>
<dbReference type="Pfam" id="PF01565">
    <property type="entry name" value="FAD_binding_4"/>
    <property type="match status" value="1"/>
</dbReference>
<evidence type="ECO:0000256" key="6">
    <source>
        <dbReference type="SAM" id="SignalP"/>
    </source>
</evidence>
<protein>
    <recommendedName>
        <fullName evidence="7">FAD-binding PCMH-type domain-containing protein</fullName>
    </recommendedName>
</protein>
<reference evidence="8 9" key="1">
    <citation type="submission" date="2023-01" db="EMBL/GenBank/DDBJ databases">
        <title>Analysis of 21 Apiospora genomes using comparative genomics revels a genus with tremendous synthesis potential of carbohydrate active enzymes and secondary metabolites.</title>
        <authorList>
            <person name="Sorensen T."/>
        </authorList>
    </citation>
    <scope>NUCLEOTIDE SEQUENCE [LARGE SCALE GENOMIC DNA]</scope>
    <source>
        <strain evidence="8 9">CBS 114990</strain>
    </source>
</reference>
<dbReference type="InterPro" id="IPR006094">
    <property type="entry name" value="Oxid_FAD_bind_N"/>
</dbReference>
<organism evidence="8 9">
    <name type="scientific">Apiospora hydei</name>
    <dbReference type="NCBI Taxonomy" id="1337664"/>
    <lineage>
        <taxon>Eukaryota</taxon>
        <taxon>Fungi</taxon>
        <taxon>Dikarya</taxon>
        <taxon>Ascomycota</taxon>
        <taxon>Pezizomycotina</taxon>
        <taxon>Sordariomycetes</taxon>
        <taxon>Xylariomycetidae</taxon>
        <taxon>Amphisphaeriales</taxon>
        <taxon>Apiosporaceae</taxon>
        <taxon>Apiospora</taxon>
    </lineage>
</organism>
<keyword evidence="4" id="KW-0560">Oxidoreductase</keyword>
<dbReference type="RefSeq" id="XP_066664289.1">
    <property type="nucleotide sequence ID" value="XM_066814999.1"/>
</dbReference>
<proteinExistence type="inferred from homology"/>
<dbReference type="InterPro" id="IPR016166">
    <property type="entry name" value="FAD-bd_PCMH"/>
</dbReference>
<evidence type="ECO:0000313" key="8">
    <source>
        <dbReference type="EMBL" id="KAK8070481.1"/>
    </source>
</evidence>
<evidence type="ECO:0000256" key="5">
    <source>
        <dbReference type="SAM" id="MobiDB-lite"/>
    </source>
</evidence>
<dbReference type="GeneID" id="92048059"/>
<dbReference type="InterPro" id="IPR036318">
    <property type="entry name" value="FAD-bd_PCMH-like_sf"/>
</dbReference>